<evidence type="ECO:0000313" key="2">
    <source>
        <dbReference type="Proteomes" id="UP001501020"/>
    </source>
</evidence>
<dbReference type="EMBL" id="BAAAMR010000035">
    <property type="protein sequence ID" value="GAA2142838.1"/>
    <property type="molecule type" value="Genomic_DNA"/>
</dbReference>
<protein>
    <submittedName>
        <fullName evidence="1">Uncharacterized protein</fullName>
    </submittedName>
</protein>
<comment type="caution">
    <text evidence="1">The sequence shown here is derived from an EMBL/GenBank/DDBJ whole genome shotgun (WGS) entry which is preliminary data.</text>
</comment>
<sequence length="115" mass="12009">MLVGEVHDGVGVLRAGAEGAEVVEVAPVDHSAEPGDDRRRLAGPDHADDLVTCGDQLGDDRTADEAGRSCDEDAHILSNPIVSSTLVARCSSIALLAGCAGASRHRRRRARESLT</sequence>
<evidence type="ECO:0000313" key="1">
    <source>
        <dbReference type="EMBL" id="GAA2142838.1"/>
    </source>
</evidence>
<name>A0ABP5LBX0_9ACTN</name>
<proteinExistence type="predicted"/>
<keyword evidence="2" id="KW-1185">Reference proteome</keyword>
<reference evidence="2" key="1">
    <citation type="journal article" date="2019" name="Int. J. Syst. Evol. Microbiol.">
        <title>The Global Catalogue of Microorganisms (GCM) 10K type strain sequencing project: providing services to taxonomists for standard genome sequencing and annotation.</title>
        <authorList>
            <consortium name="The Broad Institute Genomics Platform"/>
            <consortium name="The Broad Institute Genome Sequencing Center for Infectious Disease"/>
            <person name="Wu L."/>
            <person name="Ma J."/>
        </authorList>
    </citation>
    <scope>NUCLEOTIDE SEQUENCE [LARGE SCALE GENOMIC DNA]</scope>
    <source>
        <strain evidence="2">JCM 13850</strain>
    </source>
</reference>
<organism evidence="1 2">
    <name type="scientific">Actinomadura napierensis</name>
    <dbReference type="NCBI Taxonomy" id="267854"/>
    <lineage>
        <taxon>Bacteria</taxon>
        <taxon>Bacillati</taxon>
        <taxon>Actinomycetota</taxon>
        <taxon>Actinomycetes</taxon>
        <taxon>Streptosporangiales</taxon>
        <taxon>Thermomonosporaceae</taxon>
        <taxon>Actinomadura</taxon>
    </lineage>
</organism>
<gene>
    <name evidence="1" type="ORF">GCM10009727_41300</name>
</gene>
<accession>A0ABP5LBX0</accession>
<dbReference type="Proteomes" id="UP001501020">
    <property type="component" value="Unassembled WGS sequence"/>
</dbReference>